<accession>G3A622</accession>
<name>G3A622_9RALS</name>
<proteinExistence type="predicted"/>
<protein>
    <recommendedName>
        <fullName evidence="2">Endonuclease</fullName>
    </recommendedName>
</protein>
<evidence type="ECO:0008006" key="2">
    <source>
        <dbReference type="Google" id="ProtNLM"/>
    </source>
</evidence>
<evidence type="ECO:0000313" key="1">
    <source>
        <dbReference type="EMBL" id="CCA85900.1"/>
    </source>
</evidence>
<dbReference type="EMBL" id="FR854089">
    <property type="protein sequence ID" value="CCA85900.1"/>
    <property type="molecule type" value="Genomic_DNA"/>
</dbReference>
<dbReference type="RefSeq" id="WP_197332801.1">
    <property type="nucleotide sequence ID" value="NZ_CP115944.1"/>
</dbReference>
<reference evidence="1" key="2">
    <citation type="submission" date="2011-04" db="EMBL/GenBank/DDBJ databases">
        <authorList>
            <person name="Genoscope - CEA"/>
        </authorList>
    </citation>
    <scope>NUCLEOTIDE SEQUENCE</scope>
    <source>
        <strain evidence="1">R24</strain>
    </source>
</reference>
<reference evidence="1" key="1">
    <citation type="journal article" date="2011" name="PLoS ONE">
        <title>Ralstonia syzygii, the Blood Disease Bacterium and some Asian R. solanacearum strains form a single genomic species despite divergent lifestyles.</title>
        <authorList>
            <person name="Remenant B."/>
            <person name="de Cambiaire J.C."/>
            <person name="Cellier G."/>
            <person name="Jacobs J.M."/>
            <person name="Mangenot S."/>
            <person name="Barbe V."/>
            <person name="Lajus A."/>
            <person name="Vallenet D."/>
            <person name="Medigue C."/>
            <person name="Fegan M."/>
            <person name="Allen C."/>
            <person name="Prior P."/>
        </authorList>
    </citation>
    <scope>NUCLEOTIDE SEQUENCE</scope>
    <source>
        <strain evidence="1">R24</strain>
    </source>
</reference>
<organism evidence="1">
    <name type="scientific">Ralstonia syzygii R24</name>
    <dbReference type="NCBI Taxonomy" id="907261"/>
    <lineage>
        <taxon>Bacteria</taxon>
        <taxon>Pseudomonadati</taxon>
        <taxon>Pseudomonadota</taxon>
        <taxon>Betaproteobacteria</taxon>
        <taxon>Burkholderiales</taxon>
        <taxon>Burkholderiaceae</taxon>
        <taxon>Ralstonia</taxon>
        <taxon>Ralstonia solanacearum species complex</taxon>
    </lineage>
</organism>
<sequence>MDHFEGLICTLLEAEGYWLRRSFKVNVSKEEKRAIGKHSIPRPEIDIVAFRFSENTVTAVEVKSFLDSPGLVLEELQAEHDVPEGRYKLFTTERYRSIVLTRLKRDLIDLGMANAKTKVMLGLAVGKIYQKRTEQVREFMRSWEMFFWSPEDIRQKVIALADRGYENDPAIMVAKVLLR</sequence>
<dbReference type="AlphaFoldDB" id="G3A622"/>
<gene>
    <name evidence="1" type="ORF">RALSY_40094</name>
</gene>